<evidence type="ECO:0000256" key="1">
    <source>
        <dbReference type="SAM" id="MobiDB-lite"/>
    </source>
</evidence>
<dbReference type="InterPro" id="IPR011029">
    <property type="entry name" value="DEATH-like_dom_sf"/>
</dbReference>
<dbReference type="PANTHER" id="PTHR14819">
    <property type="entry name" value="GTP-BINDING"/>
    <property type="match status" value="1"/>
</dbReference>
<dbReference type="AlphaFoldDB" id="A0A9D3X0T9"/>
<dbReference type="SMART" id="SM00114">
    <property type="entry name" value="CARD"/>
    <property type="match status" value="1"/>
</dbReference>
<sequence length="474" mass="51740">MAFETIRQGRERLIALLLTTPDPVLDEVASLGIVTEEEYEALEKLAEPRERIRRLLIKIQRKGERGCEQFLECLQSLFPDFPPDLQPPGRRYVTQRNDAENPEGGTSSEKNGQENLEAAIASGKNELENPESSVVHGVNDLGYQDGRPSSEDIDPTNPEDAMCSEKNDPEKLEEPEKPETVPSSGKGPATPNSATFPVKNRLEHPETALPSKNDPGSPEGARSPEKDATAVSSERADFEGSGNIPSCGEEGRTAAIKGNVEDGVTPDSDVSMSESRAETPGVAMSVERCGAETAGHSASLDRSGDEAPEMSPNKVHGDGVIPDLDVSMPESRAESPGIASSVERNGAETPGAGASVEKSRAETPEDSVSVDRSGTEVPETSPNKVHAASSKSFKNLNTAFKWHPYKDYRQFYPTWCIQPDPSISASDYWKFIFTKFNHQFAREYNVQPANLPPEWKKITKEQALQSIREAFNME</sequence>
<organism evidence="3 4">
    <name type="scientific">Mauremys mutica</name>
    <name type="common">yellowpond turtle</name>
    <dbReference type="NCBI Taxonomy" id="74926"/>
    <lineage>
        <taxon>Eukaryota</taxon>
        <taxon>Metazoa</taxon>
        <taxon>Chordata</taxon>
        <taxon>Craniata</taxon>
        <taxon>Vertebrata</taxon>
        <taxon>Euteleostomi</taxon>
        <taxon>Archelosauria</taxon>
        <taxon>Testudinata</taxon>
        <taxon>Testudines</taxon>
        <taxon>Cryptodira</taxon>
        <taxon>Durocryptodira</taxon>
        <taxon>Testudinoidea</taxon>
        <taxon>Geoemydidae</taxon>
        <taxon>Geoemydinae</taxon>
        <taxon>Mauremys</taxon>
    </lineage>
</organism>
<dbReference type="InterPro" id="IPR001315">
    <property type="entry name" value="CARD"/>
</dbReference>
<feature type="region of interest" description="Disordered" evidence="1">
    <location>
        <begin position="80"/>
        <end position="113"/>
    </location>
</feature>
<protein>
    <recommendedName>
        <fullName evidence="2">CARD domain-containing protein</fullName>
    </recommendedName>
</protein>
<name>A0A9D3X0T9_9SAUR</name>
<accession>A0A9D3X0T9</accession>
<dbReference type="PROSITE" id="PS50209">
    <property type="entry name" value="CARD"/>
    <property type="match status" value="1"/>
</dbReference>
<proteinExistence type="predicted"/>
<dbReference type="CDD" id="cd01671">
    <property type="entry name" value="CARD"/>
    <property type="match status" value="1"/>
</dbReference>
<dbReference type="Proteomes" id="UP000827986">
    <property type="component" value="Unassembled WGS sequence"/>
</dbReference>
<feature type="compositionally biased region" description="Basic and acidic residues" evidence="1">
    <location>
        <begin position="222"/>
        <end position="238"/>
    </location>
</feature>
<gene>
    <name evidence="3" type="ORF">KIL84_006909</name>
</gene>
<feature type="compositionally biased region" description="Polar residues" evidence="1">
    <location>
        <begin position="378"/>
        <end position="388"/>
    </location>
</feature>
<feature type="compositionally biased region" description="Polar residues" evidence="1">
    <location>
        <begin position="104"/>
        <end position="113"/>
    </location>
</feature>
<dbReference type="Pfam" id="PF00619">
    <property type="entry name" value="CARD"/>
    <property type="match status" value="1"/>
</dbReference>
<dbReference type="InterPro" id="IPR052986">
    <property type="entry name" value="VLIG_GTPase"/>
</dbReference>
<dbReference type="Gene3D" id="1.10.533.10">
    <property type="entry name" value="Death Domain, Fas"/>
    <property type="match status" value="1"/>
</dbReference>
<feature type="region of interest" description="Disordered" evidence="1">
    <location>
        <begin position="125"/>
        <end position="388"/>
    </location>
</feature>
<feature type="compositionally biased region" description="Basic and acidic residues" evidence="1">
    <location>
        <begin position="163"/>
        <end position="179"/>
    </location>
</feature>
<reference evidence="3" key="1">
    <citation type="submission" date="2021-09" db="EMBL/GenBank/DDBJ databases">
        <title>The genome of Mauremys mutica provides insights into the evolution of semi-aquatic lifestyle.</title>
        <authorList>
            <person name="Gong S."/>
            <person name="Gao Y."/>
        </authorList>
    </citation>
    <scope>NUCLEOTIDE SEQUENCE</scope>
    <source>
        <strain evidence="3">MM-2020</strain>
        <tissue evidence="3">Muscle</tissue>
    </source>
</reference>
<dbReference type="EMBL" id="JAHDVG010000483">
    <property type="protein sequence ID" value="KAH1171291.1"/>
    <property type="molecule type" value="Genomic_DNA"/>
</dbReference>
<evidence type="ECO:0000313" key="4">
    <source>
        <dbReference type="Proteomes" id="UP000827986"/>
    </source>
</evidence>
<dbReference type="GO" id="GO:0042981">
    <property type="term" value="P:regulation of apoptotic process"/>
    <property type="evidence" value="ECO:0007669"/>
    <property type="project" value="InterPro"/>
</dbReference>
<comment type="caution">
    <text evidence="3">The sequence shown here is derived from an EMBL/GenBank/DDBJ whole genome shotgun (WGS) entry which is preliminary data.</text>
</comment>
<dbReference type="SUPFAM" id="SSF47986">
    <property type="entry name" value="DEATH domain"/>
    <property type="match status" value="1"/>
</dbReference>
<evidence type="ECO:0000313" key="3">
    <source>
        <dbReference type="EMBL" id="KAH1171291.1"/>
    </source>
</evidence>
<keyword evidence="4" id="KW-1185">Reference proteome</keyword>
<evidence type="ECO:0000259" key="2">
    <source>
        <dbReference type="PROSITE" id="PS50209"/>
    </source>
</evidence>
<dbReference type="PANTHER" id="PTHR14819:SF9">
    <property type="entry name" value="UP-REGULATOR OF CELL PROLIFERATION-LIKE"/>
    <property type="match status" value="1"/>
</dbReference>
<feature type="domain" description="CARD" evidence="2">
    <location>
        <begin position="1"/>
        <end position="75"/>
    </location>
</feature>